<dbReference type="SUPFAM" id="SSF46785">
    <property type="entry name" value="Winged helix' DNA-binding domain"/>
    <property type="match status" value="1"/>
</dbReference>
<dbReference type="Pfam" id="PF12840">
    <property type="entry name" value="HTH_20"/>
    <property type="match status" value="1"/>
</dbReference>
<organism evidence="1 2">
    <name type="scientific">Halobaculum marinum</name>
    <dbReference type="NCBI Taxonomy" id="3031996"/>
    <lineage>
        <taxon>Archaea</taxon>
        <taxon>Methanobacteriati</taxon>
        <taxon>Methanobacteriota</taxon>
        <taxon>Stenosarchaea group</taxon>
        <taxon>Halobacteria</taxon>
        <taxon>Halobacteriales</taxon>
        <taxon>Haloferacaceae</taxon>
        <taxon>Halobaculum</taxon>
    </lineage>
</organism>
<reference evidence="1 2" key="1">
    <citation type="journal article" date="2019" name="Int. J. Syst. Evol. Microbiol.">
        <title>The Global Catalogue of Microorganisms (GCM) 10K type strain sequencing project: providing services to taxonomists for standard genome sequencing and annotation.</title>
        <authorList>
            <consortium name="The Broad Institute Genomics Platform"/>
            <consortium name="The Broad Institute Genome Sequencing Center for Infectious Disease"/>
            <person name="Wu L."/>
            <person name="Ma J."/>
        </authorList>
    </citation>
    <scope>NUCLEOTIDE SEQUENCE [LARGE SCALE GENOMIC DNA]</scope>
    <source>
        <strain evidence="1 2">DT55</strain>
    </source>
</reference>
<keyword evidence="2" id="KW-1185">Reference proteome</keyword>
<dbReference type="AlphaFoldDB" id="A0ABD5WWU1"/>
<dbReference type="EMBL" id="JBHTAG010000002">
    <property type="protein sequence ID" value="MFC7096765.1"/>
    <property type="molecule type" value="Genomic_DNA"/>
</dbReference>
<evidence type="ECO:0000313" key="2">
    <source>
        <dbReference type="Proteomes" id="UP001596388"/>
    </source>
</evidence>
<comment type="caution">
    <text evidence="1">The sequence shown here is derived from an EMBL/GenBank/DDBJ whole genome shotgun (WGS) entry which is preliminary data.</text>
</comment>
<name>A0ABD5WWU1_9EURY</name>
<accession>A0ABD5WWU1</accession>
<proteinExistence type="predicted"/>
<dbReference type="InterPro" id="IPR036388">
    <property type="entry name" value="WH-like_DNA-bd_sf"/>
</dbReference>
<protein>
    <submittedName>
        <fullName evidence="1">Helix-turn-helix domain-containing protein</fullName>
    </submittedName>
</protein>
<dbReference type="InterPro" id="IPR036390">
    <property type="entry name" value="WH_DNA-bd_sf"/>
</dbReference>
<sequence>MTDTPSTDLQSVLETLADPECREILTILETPRSAAEVADRCDLPRTSAYRKLEALSDAGLASTGTSIRTDGHHEKTYERTATGVLVLLDGETEGGFEFELRQESPGADEHLARLWSRISEEV</sequence>
<dbReference type="RefSeq" id="WP_276238774.1">
    <property type="nucleotide sequence ID" value="NZ_CP119989.1"/>
</dbReference>
<evidence type="ECO:0000313" key="1">
    <source>
        <dbReference type="EMBL" id="MFC7096765.1"/>
    </source>
</evidence>
<dbReference type="Gene3D" id="1.10.10.10">
    <property type="entry name" value="Winged helix-like DNA-binding domain superfamily/Winged helix DNA-binding domain"/>
    <property type="match status" value="1"/>
</dbReference>
<gene>
    <name evidence="1" type="ORF">ACFQKD_05555</name>
</gene>
<dbReference type="GeneID" id="79269342"/>
<dbReference type="Proteomes" id="UP001596388">
    <property type="component" value="Unassembled WGS sequence"/>
</dbReference>